<evidence type="ECO:0000259" key="2">
    <source>
        <dbReference type="PROSITE" id="PS51831"/>
    </source>
</evidence>
<evidence type="ECO:0000313" key="4">
    <source>
        <dbReference type="Proteomes" id="UP000298061"/>
    </source>
</evidence>
<name>A0A4Y9ZQ94_9AGAM</name>
<dbReference type="PANTHER" id="PTHR11373">
    <property type="entry name" value="DEOXYNUCLEOSIDE TRIPHOSPHATE TRIPHOSPHOHYDROLASE"/>
    <property type="match status" value="1"/>
</dbReference>
<dbReference type="PROSITE" id="PS51831">
    <property type="entry name" value="HD"/>
    <property type="match status" value="1"/>
</dbReference>
<reference evidence="3 4" key="1">
    <citation type="submission" date="2019-02" db="EMBL/GenBank/DDBJ databases">
        <title>Genome sequencing of the rare red list fungi Hericium alpestre (H. flagellum).</title>
        <authorList>
            <person name="Buettner E."/>
            <person name="Kellner H."/>
        </authorList>
    </citation>
    <scope>NUCLEOTIDE SEQUENCE [LARGE SCALE GENOMIC DNA]</scope>
    <source>
        <strain evidence="3 4">DSM 108284</strain>
    </source>
</reference>
<dbReference type="STRING" id="135208.A0A4Y9ZQ94"/>
<dbReference type="InterPro" id="IPR006674">
    <property type="entry name" value="HD_domain"/>
</dbReference>
<dbReference type="Gene3D" id="3.30.70.2760">
    <property type="match status" value="1"/>
</dbReference>
<dbReference type="OrthoDB" id="9991235at2759"/>
<dbReference type="Pfam" id="PF19276">
    <property type="entry name" value="HD_assoc_2"/>
    <property type="match status" value="1"/>
</dbReference>
<feature type="domain" description="HD" evidence="2">
    <location>
        <begin position="51"/>
        <end position="186"/>
    </location>
</feature>
<dbReference type="AlphaFoldDB" id="A0A4Y9ZQ94"/>
<dbReference type="CDD" id="cd00077">
    <property type="entry name" value="HDc"/>
    <property type="match status" value="1"/>
</dbReference>
<dbReference type="Proteomes" id="UP000298061">
    <property type="component" value="Unassembled WGS sequence"/>
</dbReference>
<dbReference type="InterPro" id="IPR045509">
    <property type="entry name" value="HD_assoc_2"/>
</dbReference>
<keyword evidence="4" id="KW-1185">Reference proteome</keyword>
<dbReference type="InterPro" id="IPR003607">
    <property type="entry name" value="HD/PDEase_dom"/>
</dbReference>
<sequence length="516" mass="58991">MVRKLRDPIHDYIQLHEKAWGVIDTPHFQRLREIKQLGTSYYVWPTASHNRFEHCLGVAFLARRMTEHLANGQPELGITDREIECVELAGLCHDLGHGPWSHVWDSQFIPRALKGKKWQHEDASEMMFDDMLARYKDKIKLSERDAKFIKALIAGDSTRVRDEKSFLFDIVANKRNGLDVDKLDYIARDSWAIGDSVGGLSLSRIIDSARVIDDQICYDIKDANQIYELCHTRFSLHKRIYNHKTAKAVEHMIIDAMLAAEPTLKIAEQIDDPKKYLHLTDCIMNIIEQSTDPALEDSRRIFARIKERDLYRCVDYHVFDWDHFEWLEKEITAEAIVAEAQNLGSSGLAKASQEVAQVGDDAEDEVPIVDGGEEEIDPEALSQLKPSDVAVAFSKLHHGMSTLNPLDFTKFYSKRHPNVCRTAGREHVSCVVPVIMGEVLLRVYTKEYRFYGIIQAAYRLLKKRLCKKYLPDWEPAAAGTSLEPETEPDLSQPTTEGPPATPPQRKRTLSRVVSNR</sequence>
<dbReference type="PANTHER" id="PTHR11373:SF4">
    <property type="entry name" value="DEOXYNUCLEOSIDE TRIPHOSPHATE TRIPHOSPHOHYDROLASE SAMHD1"/>
    <property type="match status" value="1"/>
</dbReference>
<evidence type="ECO:0000256" key="1">
    <source>
        <dbReference type="SAM" id="MobiDB-lite"/>
    </source>
</evidence>
<evidence type="ECO:0000313" key="3">
    <source>
        <dbReference type="EMBL" id="TFY76765.1"/>
    </source>
</evidence>
<dbReference type="Gene3D" id="1.10.3210.10">
    <property type="entry name" value="Hypothetical protein af1432"/>
    <property type="match status" value="1"/>
</dbReference>
<dbReference type="SMART" id="SM00471">
    <property type="entry name" value="HDc"/>
    <property type="match status" value="1"/>
</dbReference>
<gene>
    <name evidence="3" type="ORF">EWM64_g7247</name>
</gene>
<accession>A0A4Y9ZQ94</accession>
<dbReference type="GO" id="GO:0006203">
    <property type="term" value="P:dGTP catabolic process"/>
    <property type="evidence" value="ECO:0007669"/>
    <property type="project" value="TreeGrafter"/>
</dbReference>
<organism evidence="3 4">
    <name type="scientific">Hericium alpestre</name>
    <dbReference type="NCBI Taxonomy" id="135208"/>
    <lineage>
        <taxon>Eukaryota</taxon>
        <taxon>Fungi</taxon>
        <taxon>Dikarya</taxon>
        <taxon>Basidiomycota</taxon>
        <taxon>Agaricomycotina</taxon>
        <taxon>Agaricomycetes</taxon>
        <taxon>Russulales</taxon>
        <taxon>Hericiaceae</taxon>
        <taxon>Hericium</taxon>
    </lineage>
</organism>
<protein>
    <recommendedName>
        <fullName evidence="2">HD domain-containing protein</fullName>
    </recommendedName>
</protein>
<dbReference type="Pfam" id="PF01966">
    <property type="entry name" value="HD"/>
    <property type="match status" value="1"/>
</dbReference>
<dbReference type="GO" id="GO:0008832">
    <property type="term" value="F:dGTPase activity"/>
    <property type="evidence" value="ECO:0007669"/>
    <property type="project" value="TreeGrafter"/>
</dbReference>
<proteinExistence type="predicted"/>
<dbReference type="GO" id="GO:0005634">
    <property type="term" value="C:nucleus"/>
    <property type="evidence" value="ECO:0007669"/>
    <property type="project" value="TreeGrafter"/>
</dbReference>
<feature type="region of interest" description="Disordered" evidence="1">
    <location>
        <begin position="477"/>
        <end position="516"/>
    </location>
</feature>
<feature type="non-terminal residue" evidence="3">
    <location>
        <position position="516"/>
    </location>
</feature>
<comment type="caution">
    <text evidence="3">The sequence shown here is derived from an EMBL/GenBank/DDBJ whole genome shotgun (WGS) entry which is preliminary data.</text>
</comment>
<dbReference type="SUPFAM" id="SSF109604">
    <property type="entry name" value="HD-domain/PDEase-like"/>
    <property type="match status" value="1"/>
</dbReference>
<dbReference type="EMBL" id="SFCI01001101">
    <property type="protein sequence ID" value="TFY76765.1"/>
    <property type="molecule type" value="Genomic_DNA"/>
</dbReference>
<dbReference type="InterPro" id="IPR050135">
    <property type="entry name" value="dGTPase-like"/>
</dbReference>